<dbReference type="Pfam" id="PF16395">
    <property type="entry name" value="DUF5004"/>
    <property type="match status" value="1"/>
</dbReference>
<dbReference type="Proteomes" id="UP000441333">
    <property type="component" value="Unassembled WGS sequence"/>
</dbReference>
<dbReference type="AlphaFoldDB" id="A0A6N6MH31"/>
<evidence type="ECO:0000313" key="2">
    <source>
        <dbReference type="Proteomes" id="UP000441333"/>
    </source>
</evidence>
<keyword evidence="2" id="KW-1185">Reference proteome</keyword>
<reference evidence="1 2" key="1">
    <citation type="submission" date="2019-09" db="EMBL/GenBank/DDBJ databases">
        <authorList>
            <person name="Cao W.R."/>
        </authorList>
    </citation>
    <scope>NUCLEOTIDE SEQUENCE [LARGE SCALE GENOMIC DNA]</scope>
    <source>
        <strain evidence="1 2">B1N29</strain>
    </source>
</reference>
<protein>
    <submittedName>
        <fullName evidence="1">DUF5004 domain-containing protein</fullName>
    </submittedName>
</protein>
<gene>
    <name evidence="1" type="ORF">F6U93_05390</name>
</gene>
<proteinExistence type="predicted"/>
<comment type="caution">
    <text evidence="1">The sequence shown here is derived from an EMBL/GenBank/DDBJ whole genome shotgun (WGS) entry which is preliminary data.</text>
</comment>
<dbReference type="RefSeq" id="WP_150937584.1">
    <property type="nucleotide sequence ID" value="NZ_WAAT01000028.1"/>
</dbReference>
<dbReference type="EMBL" id="WAAT01000028">
    <property type="protein sequence ID" value="KAB1069184.1"/>
    <property type="molecule type" value="Genomic_DNA"/>
</dbReference>
<organism evidence="1 2">
    <name type="scientific">Pseudotamlana haliotis</name>
    <dbReference type="NCBI Taxonomy" id="2614804"/>
    <lineage>
        <taxon>Bacteria</taxon>
        <taxon>Pseudomonadati</taxon>
        <taxon>Bacteroidota</taxon>
        <taxon>Flavobacteriia</taxon>
        <taxon>Flavobacteriales</taxon>
        <taxon>Flavobacteriaceae</taxon>
        <taxon>Pseudotamlana</taxon>
    </lineage>
</organism>
<name>A0A6N6MH31_9FLAO</name>
<evidence type="ECO:0000313" key="1">
    <source>
        <dbReference type="EMBL" id="KAB1069184.1"/>
    </source>
</evidence>
<sequence>MNKSILAVKNFFILTLLSVLIVSCSDDDINISCTDPLTGELTELETEFSGKWILGSIVADQEIDLTDDETDNPSKDLYAQYDECVQDAVYNFNSDRAYAFEQGMHFGDCEEENRTNGTWKLENDYILTIVSNCNSATTALELNEDITEFSVENSMTFSDVNGKIIKLLTVTTYTKS</sequence>
<dbReference type="InterPro" id="IPR032168">
    <property type="entry name" value="DUF5004"/>
</dbReference>
<dbReference type="PROSITE" id="PS51257">
    <property type="entry name" value="PROKAR_LIPOPROTEIN"/>
    <property type="match status" value="1"/>
</dbReference>
<accession>A0A6N6MH31</accession>